<keyword evidence="2" id="KW-1185">Reference proteome</keyword>
<dbReference type="EMBL" id="JBBNAF010000010">
    <property type="protein sequence ID" value="KAK9107216.1"/>
    <property type="molecule type" value="Genomic_DNA"/>
</dbReference>
<evidence type="ECO:0000313" key="2">
    <source>
        <dbReference type="Proteomes" id="UP001420932"/>
    </source>
</evidence>
<accession>A0AAP0F9H4</accession>
<name>A0AAP0F9H4_9MAGN</name>
<dbReference type="PANTHER" id="PTHR33639:SF1">
    <property type="entry name" value="T23E23.25"/>
    <property type="match status" value="1"/>
</dbReference>
<dbReference type="Proteomes" id="UP001420932">
    <property type="component" value="Unassembled WGS sequence"/>
</dbReference>
<protein>
    <submittedName>
        <fullName evidence="1">Uncharacterized protein</fullName>
    </submittedName>
</protein>
<organism evidence="1 2">
    <name type="scientific">Stephania yunnanensis</name>
    <dbReference type="NCBI Taxonomy" id="152371"/>
    <lineage>
        <taxon>Eukaryota</taxon>
        <taxon>Viridiplantae</taxon>
        <taxon>Streptophyta</taxon>
        <taxon>Embryophyta</taxon>
        <taxon>Tracheophyta</taxon>
        <taxon>Spermatophyta</taxon>
        <taxon>Magnoliopsida</taxon>
        <taxon>Ranunculales</taxon>
        <taxon>Menispermaceae</taxon>
        <taxon>Menispermoideae</taxon>
        <taxon>Cissampelideae</taxon>
        <taxon>Stephania</taxon>
    </lineage>
</organism>
<dbReference type="InterPro" id="IPR052927">
    <property type="entry name" value="DCC_oxidoreductase"/>
</dbReference>
<comment type="caution">
    <text evidence="1">The sequence shown here is derived from an EMBL/GenBank/DDBJ whole genome shotgun (WGS) entry which is preliminary data.</text>
</comment>
<sequence>MNDYGLFGSYIVNVMKRDHLKVNSNECYLCVSEGVKWVINMDKYRKIKFCFLQSKVAEPYLEYCGATREEVLRRFVFVEGPGSCYQASIGMG</sequence>
<gene>
    <name evidence="1" type="ORF">Syun_023227</name>
</gene>
<dbReference type="PANTHER" id="PTHR33639">
    <property type="entry name" value="THIOL-DISULFIDE OXIDOREDUCTASE DCC"/>
    <property type="match status" value="1"/>
</dbReference>
<proteinExistence type="predicted"/>
<evidence type="ECO:0000313" key="1">
    <source>
        <dbReference type="EMBL" id="KAK9107216.1"/>
    </source>
</evidence>
<reference evidence="1 2" key="1">
    <citation type="submission" date="2024-01" db="EMBL/GenBank/DDBJ databases">
        <title>Genome assemblies of Stephania.</title>
        <authorList>
            <person name="Yang L."/>
        </authorList>
    </citation>
    <scope>NUCLEOTIDE SEQUENCE [LARGE SCALE GENOMIC DNA]</scope>
    <source>
        <strain evidence="1">YNDBR</strain>
        <tissue evidence="1">Leaf</tissue>
    </source>
</reference>
<dbReference type="AlphaFoldDB" id="A0AAP0F9H4"/>